<protein>
    <recommendedName>
        <fullName evidence="1">Phosphoribosyltransferase domain-containing protein</fullName>
    </recommendedName>
</protein>
<name>A0A1W1CFC6_9ZZZZ</name>
<dbReference type="Gene3D" id="3.40.50.2020">
    <property type="match status" value="1"/>
</dbReference>
<dbReference type="AlphaFoldDB" id="A0A1W1CFC6"/>
<dbReference type="Pfam" id="PF00156">
    <property type="entry name" value="Pribosyltran"/>
    <property type="match status" value="1"/>
</dbReference>
<proteinExistence type="predicted"/>
<dbReference type="EMBL" id="FPHC01000070">
    <property type="protein sequence ID" value="SFV64431.1"/>
    <property type="molecule type" value="Genomic_DNA"/>
</dbReference>
<sequence>MPNDLDHRPLFVDRSEAAQRLIEVLPINLFELDDIVVVAISEGGVYFADKISDALKSDMDILLTEQILAPNNQELAIAIVSETEEMVMNKVLIESFDIDIDYVYSEANRKYEEAVLSYVYRYRKSVPMRSLTKKQVILVDESIESGLTMSVAIKSMIEMKVKSIYVAAPVLDYSVYDNLLSLCDGLFCPHRIRDYISIEYYYEKLEKLEFEYLEHIIEKNGISDYKRKV</sequence>
<feature type="domain" description="Phosphoribosyltransferase" evidence="1">
    <location>
        <begin position="32"/>
        <end position="172"/>
    </location>
</feature>
<evidence type="ECO:0000259" key="1">
    <source>
        <dbReference type="Pfam" id="PF00156"/>
    </source>
</evidence>
<gene>
    <name evidence="2" type="ORF">MNB_SV-6-1540</name>
</gene>
<organism evidence="2">
    <name type="scientific">hydrothermal vent metagenome</name>
    <dbReference type="NCBI Taxonomy" id="652676"/>
    <lineage>
        <taxon>unclassified sequences</taxon>
        <taxon>metagenomes</taxon>
        <taxon>ecological metagenomes</taxon>
    </lineage>
</organism>
<reference evidence="2" key="1">
    <citation type="submission" date="2016-10" db="EMBL/GenBank/DDBJ databases">
        <authorList>
            <person name="de Groot N.N."/>
        </authorList>
    </citation>
    <scope>NUCLEOTIDE SEQUENCE</scope>
</reference>
<dbReference type="InterPro" id="IPR000836">
    <property type="entry name" value="PRTase_dom"/>
</dbReference>
<dbReference type="Gene3D" id="3.30.1310.20">
    <property type="entry name" value="PRTase-like"/>
    <property type="match status" value="1"/>
</dbReference>
<accession>A0A1W1CFC6</accession>
<evidence type="ECO:0000313" key="2">
    <source>
        <dbReference type="EMBL" id="SFV64431.1"/>
    </source>
</evidence>
<dbReference type="CDD" id="cd06223">
    <property type="entry name" value="PRTases_typeI"/>
    <property type="match status" value="1"/>
</dbReference>
<dbReference type="SUPFAM" id="SSF53271">
    <property type="entry name" value="PRTase-like"/>
    <property type="match status" value="1"/>
</dbReference>
<dbReference type="InterPro" id="IPR029057">
    <property type="entry name" value="PRTase-like"/>
</dbReference>